<protein>
    <submittedName>
        <fullName evidence="3">Uncharacterized protein</fullName>
    </submittedName>
</protein>
<evidence type="ECO:0000313" key="3">
    <source>
        <dbReference type="EMBL" id="OWZ08779.1"/>
    </source>
</evidence>
<feature type="region of interest" description="Disordered" evidence="1">
    <location>
        <begin position="1"/>
        <end position="31"/>
    </location>
</feature>
<proteinExistence type="predicted"/>
<accession>A0A225VUX4</accession>
<organism evidence="3 4">
    <name type="scientific">Phytophthora megakarya</name>
    <dbReference type="NCBI Taxonomy" id="4795"/>
    <lineage>
        <taxon>Eukaryota</taxon>
        <taxon>Sar</taxon>
        <taxon>Stramenopiles</taxon>
        <taxon>Oomycota</taxon>
        <taxon>Peronosporomycetes</taxon>
        <taxon>Peronosporales</taxon>
        <taxon>Peronosporaceae</taxon>
        <taxon>Phytophthora</taxon>
    </lineage>
</organism>
<dbReference type="EMBL" id="NBNE01003025">
    <property type="protein sequence ID" value="OWZ08779.1"/>
    <property type="molecule type" value="Genomic_DNA"/>
</dbReference>
<keyword evidence="2" id="KW-0472">Membrane</keyword>
<dbReference type="Proteomes" id="UP000198211">
    <property type="component" value="Unassembled WGS sequence"/>
</dbReference>
<reference evidence="4" key="1">
    <citation type="submission" date="2017-03" db="EMBL/GenBank/DDBJ databases">
        <title>Phytopthora megakarya and P. palmivora, two closely related causual agents of cacao black pod achieved similar genome size and gene model numbers by different mechanisms.</title>
        <authorList>
            <person name="Ali S."/>
            <person name="Shao J."/>
            <person name="Larry D.J."/>
            <person name="Kronmiller B."/>
            <person name="Shen D."/>
            <person name="Strem M.D."/>
            <person name="Melnick R.L."/>
            <person name="Guiltinan M.J."/>
            <person name="Tyler B.M."/>
            <person name="Meinhardt L.W."/>
            <person name="Bailey B.A."/>
        </authorList>
    </citation>
    <scope>NUCLEOTIDE SEQUENCE [LARGE SCALE GENOMIC DNA]</scope>
    <source>
        <strain evidence="4">zdho120</strain>
    </source>
</reference>
<evidence type="ECO:0000313" key="4">
    <source>
        <dbReference type="Proteomes" id="UP000198211"/>
    </source>
</evidence>
<dbReference type="AlphaFoldDB" id="A0A225VUX4"/>
<feature type="transmembrane region" description="Helical" evidence="2">
    <location>
        <begin position="40"/>
        <end position="59"/>
    </location>
</feature>
<keyword evidence="2" id="KW-0812">Transmembrane</keyword>
<evidence type="ECO:0000256" key="2">
    <source>
        <dbReference type="SAM" id="Phobius"/>
    </source>
</evidence>
<evidence type="ECO:0000256" key="1">
    <source>
        <dbReference type="SAM" id="MobiDB-lite"/>
    </source>
</evidence>
<keyword evidence="2" id="KW-1133">Transmembrane helix</keyword>
<name>A0A225VUX4_9STRA</name>
<sequence length="90" mass="10102">MSPSTPLFRPEMQSRRELLPAPEGPMMTRSSPGLADPLTLFRMTFSSTFFVAGFFTSAFKLKFRHWRVNLTGSGANPRALGTSLISTKWF</sequence>
<dbReference type="OrthoDB" id="165081at2759"/>
<gene>
    <name evidence="3" type="ORF">PHMEG_00018623</name>
</gene>
<keyword evidence="4" id="KW-1185">Reference proteome</keyword>
<comment type="caution">
    <text evidence="3">The sequence shown here is derived from an EMBL/GenBank/DDBJ whole genome shotgun (WGS) entry which is preliminary data.</text>
</comment>